<feature type="transmembrane region" description="Helical" evidence="1">
    <location>
        <begin position="703"/>
        <end position="721"/>
    </location>
</feature>
<comment type="caution">
    <text evidence="3">The sequence shown here is derived from an EMBL/GenBank/DDBJ whole genome shotgun (WGS) entry which is preliminary data.</text>
</comment>
<dbReference type="Pfam" id="PF06985">
    <property type="entry name" value="HET"/>
    <property type="match status" value="1"/>
</dbReference>
<gene>
    <name evidence="3" type="ORF">H2201_005760</name>
</gene>
<feature type="transmembrane region" description="Helical" evidence="1">
    <location>
        <begin position="569"/>
        <end position="589"/>
    </location>
</feature>
<evidence type="ECO:0000256" key="1">
    <source>
        <dbReference type="SAM" id="Phobius"/>
    </source>
</evidence>
<reference evidence="3" key="1">
    <citation type="submission" date="2022-10" db="EMBL/GenBank/DDBJ databases">
        <title>Culturing micro-colonial fungi from biological soil crusts in the Mojave desert and describing Neophaeococcomyces mojavensis, and introducing the new genera and species Taxawa tesnikishii.</title>
        <authorList>
            <person name="Kurbessoian T."/>
            <person name="Stajich J.E."/>
        </authorList>
    </citation>
    <scope>NUCLEOTIDE SEQUENCE</scope>
    <source>
        <strain evidence="3">TK_1</strain>
    </source>
</reference>
<keyword evidence="1" id="KW-0812">Transmembrane</keyword>
<sequence length="726" mass="82898">MTGIVAEGDVPLVSIHPQAHGTIDLRVSRATNATDYVAFSHVWSNGLGNPRGNSLPQCQLEYFADAFVKASWPRDRLFWIDTLCIPTDQAALKTKAINQMGLIYSAASAVFVLDAELQQIKVTETANHSHMVALQAHILTSAWMGRSWTLQEGALAKSCSFAFADGIQHMRNSLPDLERKWKRFARWSRRRDHPILRLLARNKGVEWGPLGYIVESHILSRLTAALKISLQRDWDTVDEEKPGFWRPHYHDLAGLATPRAELHDFVNLWNILGARSTTQQEDVPGILATLLRFRAFQILAFEPQERLRQMLWSMEYIPLSLLYNQGPKLKENQPHKDRWVPTVPSNCILHVEPFIQRRDDHFFLESDGYSSNGARDGYMTPRNVLHRWTSLPTVVRTRACVCFDQKSSLYDSQTDWTFIIELSGTRQRSCKRVYPAGATSCEKDPHEESCFLIERIAQDDFPVGSVKLRGAYLHPAVFNQVQRKGETVTHIRARYGCPIRVQYLPKPALRAQPPEALHIIRGETVPAWTLTLERESTGFNGPHPRRPIAYDTMLVLLDFTTKLWIQRVALFKGLCDVFLFLSLLGVMIIDSKSYAKIGWGLYMSAYLWLVPGFILSKTIKPRWPLVFLGFTVGLQSLGAMVLLIVSLDIRGIPFRGLFITACSMFFAWFALWFVYVPLFIVFLKPAAYAAWLATFEDGKKEKGMWKMVYVLISVFTFLTPFRDSRE</sequence>
<feature type="domain" description="Heterokaryon incompatibility" evidence="2">
    <location>
        <begin position="36"/>
        <end position="152"/>
    </location>
</feature>
<feature type="transmembrane region" description="Helical" evidence="1">
    <location>
        <begin position="601"/>
        <end position="619"/>
    </location>
</feature>
<feature type="transmembrane region" description="Helical" evidence="1">
    <location>
        <begin position="625"/>
        <end position="645"/>
    </location>
</feature>
<evidence type="ECO:0000313" key="3">
    <source>
        <dbReference type="EMBL" id="KAJ9663089.1"/>
    </source>
</evidence>
<dbReference type="PANTHER" id="PTHR39596:SF2">
    <property type="entry name" value="HET DOMAIN PROTEIN (AFU_ORTHOLOGUE AFUA_1G17550)-RELATED"/>
    <property type="match status" value="1"/>
</dbReference>
<dbReference type="EMBL" id="JAPDRL010000045">
    <property type="protein sequence ID" value="KAJ9663089.1"/>
    <property type="molecule type" value="Genomic_DNA"/>
</dbReference>
<keyword evidence="1" id="KW-1133">Transmembrane helix</keyword>
<proteinExistence type="predicted"/>
<evidence type="ECO:0000313" key="4">
    <source>
        <dbReference type="Proteomes" id="UP001172684"/>
    </source>
</evidence>
<evidence type="ECO:0000259" key="2">
    <source>
        <dbReference type="Pfam" id="PF06985"/>
    </source>
</evidence>
<protein>
    <recommendedName>
        <fullName evidence="2">Heterokaryon incompatibility domain-containing protein</fullName>
    </recommendedName>
</protein>
<feature type="transmembrane region" description="Helical" evidence="1">
    <location>
        <begin position="657"/>
        <end position="683"/>
    </location>
</feature>
<name>A0ABQ9NNU3_9PEZI</name>
<dbReference type="InterPro" id="IPR010730">
    <property type="entry name" value="HET"/>
</dbReference>
<dbReference type="PANTHER" id="PTHR39596">
    <property type="match status" value="1"/>
</dbReference>
<accession>A0ABQ9NNU3</accession>
<organism evidence="3 4">
    <name type="scientific">Coniosporium apollinis</name>
    <dbReference type="NCBI Taxonomy" id="61459"/>
    <lineage>
        <taxon>Eukaryota</taxon>
        <taxon>Fungi</taxon>
        <taxon>Dikarya</taxon>
        <taxon>Ascomycota</taxon>
        <taxon>Pezizomycotina</taxon>
        <taxon>Dothideomycetes</taxon>
        <taxon>Dothideomycetes incertae sedis</taxon>
        <taxon>Coniosporium</taxon>
    </lineage>
</organism>
<dbReference type="Proteomes" id="UP001172684">
    <property type="component" value="Unassembled WGS sequence"/>
</dbReference>
<keyword evidence="1" id="KW-0472">Membrane</keyword>
<keyword evidence="4" id="KW-1185">Reference proteome</keyword>